<evidence type="ECO:0000313" key="1">
    <source>
        <dbReference type="EMBL" id="MBU5675705.1"/>
    </source>
</evidence>
<comment type="caution">
    <text evidence="1">The sequence shown here is derived from an EMBL/GenBank/DDBJ whole genome shotgun (WGS) entry which is preliminary data.</text>
</comment>
<accession>A0ABS6G2S2</accession>
<proteinExistence type="predicted"/>
<name>A0ABS6G2S2_9FIRM</name>
<dbReference type="InterPro" id="IPR001360">
    <property type="entry name" value="Glyco_hydro_1"/>
</dbReference>
<gene>
    <name evidence="1" type="ORF">KQI88_04680</name>
</gene>
<dbReference type="Proteomes" id="UP000779508">
    <property type="component" value="Unassembled WGS sequence"/>
</dbReference>
<reference evidence="1 2" key="1">
    <citation type="submission" date="2021-06" db="EMBL/GenBank/DDBJ databases">
        <authorList>
            <person name="Sun Q."/>
            <person name="Li D."/>
        </authorList>
    </citation>
    <scope>NUCLEOTIDE SEQUENCE [LARGE SCALE GENOMIC DNA]</scope>
    <source>
        <strain evidence="1 2">MSJ-5</strain>
    </source>
</reference>
<dbReference type="EMBL" id="JAHLQK010000001">
    <property type="protein sequence ID" value="MBU5675705.1"/>
    <property type="molecule type" value="Genomic_DNA"/>
</dbReference>
<keyword evidence="2" id="KW-1185">Reference proteome</keyword>
<dbReference type="Pfam" id="PF00232">
    <property type="entry name" value="Glyco_hydro_1"/>
    <property type="match status" value="1"/>
</dbReference>
<evidence type="ECO:0000313" key="2">
    <source>
        <dbReference type="Proteomes" id="UP000779508"/>
    </source>
</evidence>
<sequence>MRYQKTLFIVENGLGVADTVNEDGNIDDYRIDYLRKHILAMNEEKFQKDSFKKCSS</sequence>
<organism evidence="1 2">
    <name type="scientific">Alkaliphilus flagellatus</name>
    <dbReference type="NCBI Taxonomy" id="2841507"/>
    <lineage>
        <taxon>Bacteria</taxon>
        <taxon>Bacillati</taxon>
        <taxon>Bacillota</taxon>
        <taxon>Clostridia</taxon>
        <taxon>Peptostreptococcales</taxon>
        <taxon>Natronincolaceae</taxon>
        <taxon>Alkaliphilus</taxon>
    </lineage>
</organism>
<protein>
    <submittedName>
        <fullName evidence="1">Family 1 glycosylhydrolase</fullName>
    </submittedName>
</protein>